<dbReference type="STRING" id="83449.BON30_30005"/>
<dbReference type="Gene3D" id="2.60.120.620">
    <property type="entry name" value="q2cbj1_9rhob like domain"/>
    <property type="match status" value="1"/>
</dbReference>
<comment type="caution">
    <text evidence="2">The sequence shown here is derived from an EMBL/GenBank/DDBJ whole genome shotgun (WGS) entry which is preliminary data.</text>
</comment>
<reference evidence="2 3" key="2">
    <citation type="submission" date="2016-12" db="EMBL/GenBank/DDBJ databases">
        <title>Draft Genome Sequence of Cystobacter ferrugineus Strain Cbfe23.</title>
        <authorList>
            <person name="Akbar S."/>
            <person name="Dowd S.E."/>
            <person name="Stevens D.C."/>
        </authorList>
    </citation>
    <scope>NUCLEOTIDE SEQUENCE [LARGE SCALE GENOMIC DNA]</scope>
    <source>
        <strain evidence="2 3">Cbfe23</strain>
    </source>
</reference>
<dbReference type="EMBL" id="MPIN01000009">
    <property type="protein sequence ID" value="OJH36746.1"/>
    <property type="molecule type" value="Genomic_DNA"/>
</dbReference>
<evidence type="ECO:0000259" key="1">
    <source>
        <dbReference type="Pfam" id="PF13640"/>
    </source>
</evidence>
<feature type="domain" description="Prolyl 4-hydroxylase alpha subunit Fe(2+) 2OG dioxygenase" evidence="1">
    <location>
        <begin position="100"/>
        <end position="186"/>
    </location>
</feature>
<organism evidence="2 3">
    <name type="scientific">Cystobacter ferrugineus</name>
    <dbReference type="NCBI Taxonomy" id="83449"/>
    <lineage>
        <taxon>Bacteria</taxon>
        <taxon>Pseudomonadati</taxon>
        <taxon>Myxococcota</taxon>
        <taxon>Myxococcia</taxon>
        <taxon>Myxococcales</taxon>
        <taxon>Cystobacterineae</taxon>
        <taxon>Archangiaceae</taxon>
        <taxon>Cystobacter</taxon>
    </lineage>
</organism>
<gene>
    <name evidence="2" type="ORF">BON30_30005</name>
</gene>
<protein>
    <recommendedName>
        <fullName evidence="1">Prolyl 4-hydroxylase alpha subunit Fe(2+) 2OG dioxygenase domain-containing protein</fullName>
    </recommendedName>
</protein>
<name>A0A1L9B3E1_9BACT</name>
<dbReference type="InterPro" id="IPR044862">
    <property type="entry name" value="Pro_4_hyd_alph_FE2OG_OXY"/>
</dbReference>
<sequence length="216" mass="23457">MRFQPPWSGAFRLQTFFHRTPEALPASAIEAMRSAILDSSLLGESNLTAQFSGTYGFSVTFRREARAEVTERFPAFAPFLEAALLPGCNAFLLNPLLVHNGRGVAAHLDRSMGSYGAGLGNPIAVSVLYIQVPERLAGGELRLYHRGERVAALAPLARSLVTFRGDLVHEVASVEAGAPELSAARISLVVEQYRVSEPLLARVPRFELRTRKGVAA</sequence>
<dbReference type="Proteomes" id="UP000182229">
    <property type="component" value="Unassembled WGS sequence"/>
</dbReference>
<reference evidence="3" key="1">
    <citation type="submission" date="2016-11" db="EMBL/GenBank/DDBJ databases">
        <authorList>
            <person name="Shukria A."/>
            <person name="Stevens D.C."/>
        </authorList>
    </citation>
    <scope>NUCLEOTIDE SEQUENCE [LARGE SCALE GENOMIC DNA]</scope>
    <source>
        <strain evidence="3">Cbfe23</strain>
    </source>
</reference>
<keyword evidence="3" id="KW-1185">Reference proteome</keyword>
<proteinExistence type="predicted"/>
<dbReference type="RefSeq" id="WP_071901902.1">
    <property type="nucleotide sequence ID" value="NZ_MPIN01000009.1"/>
</dbReference>
<evidence type="ECO:0000313" key="3">
    <source>
        <dbReference type="Proteomes" id="UP000182229"/>
    </source>
</evidence>
<dbReference type="OrthoDB" id="5502081at2"/>
<dbReference type="AlphaFoldDB" id="A0A1L9B3E1"/>
<evidence type="ECO:0000313" key="2">
    <source>
        <dbReference type="EMBL" id="OJH36746.1"/>
    </source>
</evidence>
<accession>A0A1L9B3E1</accession>
<dbReference type="Pfam" id="PF13640">
    <property type="entry name" value="2OG-FeII_Oxy_3"/>
    <property type="match status" value="1"/>
</dbReference>